<dbReference type="RefSeq" id="WP_386363061.1">
    <property type="nucleotide sequence ID" value="NZ_JBHRXZ010000017.1"/>
</dbReference>
<dbReference type="PANTHER" id="PTHR30485">
    <property type="entry name" value="NI/FE-HYDROGENASE 1 B-TYPE CYTOCHROME SUBUNIT"/>
    <property type="match status" value="1"/>
</dbReference>
<keyword evidence="5 6" id="KW-0472">Membrane</keyword>
<feature type="transmembrane region" description="Helical" evidence="6">
    <location>
        <begin position="39"/>
        <end position="57"/>
    </location>
</feature>
<keyword evidence="3 6" id="KW-0812">Transmembrane</keyword>
<evidence type="ECO:0000256" key="1">
    <source>
        <dbReference type="ARBA" id="ARBA00004651"/>
    </source>
</evidence>
<comment type="caution">
    <text evidence="8">The sequence shown here is derived from an EMBL/GenBank/DDBJ whole genome shotgun (WGS) entry which is preliminary data.</text>
</comment>
<organism evidence="8 9">
    <name type="scientific">Stutzerimonas tarimensis</name>
    <dbReference type="NCBI Taxonomy" id="1507735"/>
    <lineage>
        <taxon>Bacteria</taxon>
        <taxon>Pseudomonadati</taxon>
        <taxon>Pseudomonadota</taxon>
        <taxon>Gammaproteobacteria</taxon>
        <taxon>Pseudomonadales</taxon>
        <taxon>Pseudomonadaceae</taxon>
        <taxon>Stutzerimonas</taxon>
    </lineage>
</organism>
<feature type="transmembrane region" description="Helical" evidence="6">
    <location>
        <begin position="14"/>
        <end position="32"/>
    </location>
</feature>
<sequence>MADSIKVWDVPLRLFHWLLAVSVVVAIATGWIGGNWMFWHGRLGQFIFGLLVFRLVWGLVGSTYARWSRICTAPFSLLAYLRGEWRQPGHSPIGSLSVIAMLALLGFQAGSGLIATDDIAFQGPLYRLVERDTSALFSSLHRETKWWLIGLIGLHLAALLFYKLAQKRALVWAMVCGRAQRRDAGEREAVGGAWWAVVIAVAIALLAVWVVQSAAGWMAPPPAPPAPPALNW</sequence>
<keyword evidence="9" id="KW-1185">Reference proteome</keyword>
<keyword evidence="2" id="KW-1003">Cell membrane</keyword>
<keyword evidence="4 6" id="KW-1133">Transmembrane helix</keyword>
<dbReference type="Gene3D" id="1.20.950.20">
    <property type="entry name" value="Transmembrane di-heme cytochromes, Chain C"/>
    <property type="match status" value="1"/>
</dbReference>
<reference evidence="9" key="1">
    <citation type="journal article" date="2019" name="Int. J. Syst. Evol. Microbiol.">
        <title>The Global Catalogue of Microorganisms (GCM) 10K type strain sequencing project: providing services to taxonomists for standard genome sequencing and annotation.</title>
        <authorList>
            <consortium name="The Broad Institute Genomics Platform"/>
            <consortium name="The Broad Institute Genome Sequencing Center for Infectious Disease"/>
            <person name="Wu L."/>
            <person name="Ma J."/>
        </authorList>
    </citation>
    <scope>NUCLEOTIDE SEQUENCE [LARGE SCALE GENOMIC DNA]</scope>
    <source>
        <strain evidence="9">KCTC 42447</strain>
    </source>
</reference>
<dbReference type="Proteomes" id="UP001595630">
    <property type="component" value="Unassembled WGS sequence"/>
</dbReference>
<feature type="transmembrane region" description="Helical" evidence="6">
    <location>
        <begin position="146"/>
        <end position="165"/>
    </location>
</feature>
<proteinExistence type="predicted"/>
<dbReference type="InterPro" id="IPR051542">
    <property type="entry name" value="Hydrogenase_cytochrome"/>
</dbReference>
<accession>A0ABV7T4U8</accession>
<evidence type="ECO:0000313" key="8">
    <source>
        <dbReference type="EMBL" id="MFC3607607.1"/>
    </source>
</evidence>
<feature type="domain" description="Cytochrome b561 bacterial/Ni-hydrogenase" evidence="7">
    <location>
        <begin position="7"/>
        <end position="175"/>
    </location>
</feature>
<gene>
    <name evidence="8" type="ORF">ACFOMF_07455</name>
</gene>
<evidence type="ECO:0000256" key="3">
    <source>
        <dbReference type="ARBA" id="ARBA00022692"/>
    </source>
</evidence>
<dbReference type="InterPro" id="IPR016174">
    <property type="entry name" value="Di-haem_cyt_TM"/>
</dbReference>
<comment type="subcellular location">
    <subcellularLocation>
        <location evidence="1">Cell membrane</location>
        <topology evidence="1">Multi-pass membrane protein</topology>
    </subcellularLocation>
</comment>
<feature type="transmembrane region" description="Helical" evidence="6">
    <location>
        <begin position="93"/>
        <end position="115"/>
    </location>
</feature>
<dbReference type="InterPro" id="IPR011577">
    <property type="entry name" value="Cyt_b561_bac/Ni-Hgenase"/>
</dbReference>
<feature type="transmembrane region" description="Helical" evidence="6">
    <location>
        <begin position="189"/>
        <end position="211"/>
    </location>
</feature>
<evidence type="ECO:0000313" key="9">
    <source>
        <dbReference type="Proteomes" id="UP001595630"/>
    </source>
</evidence>
<evidence type="ECO:0000256" key="2">
    <source>
        <dbReference type="ARBA" id="ARBA00022475"/>
    </source>
</evidence>
<protein>
    <submittedName>
        <fullName evidence="8">Cytochrome b/b6 domain-containing protein</fullName>
    </submittedName>
</protein>
<evidence type="ECO:0000256" key="6">
    <source>
        <dbReference type="SAM" id="Phobius"/>
    </source>
</evidence>
<evidence type="ECO:0000256" key="5">
    <source>
        <dbReference type="ARBA" id="ARBA00023136"/>
    </source>
</evidence>
<dbReference type="PANTHER" id="PTHR30485:SF2">
    <property type="entry name" value="BLL0597 PROTEIN"/>
    <property type="match status" value="1"/>
</dbReference>
<evidence type="ECO:0000256" key="4">
    <source>
        <dbReference type="ARBA" id="ARBA00022989"/>
    </source>
</evidence>
<dbReference type="EMBL" id="JBHRXZ010000017">
    <property type="protein sequence ID" value="MFC3607607.1"/>
    <property type="molecule type" value="Genomic_DNA"/>
</dbReference>
<name>A0ABV7T4U8_9GAMM</name>
<dbReference type="Pfam" id="PF01292">
    <property type="entry name" value="Ni_hydr_CYTB"/>
    <property type="match status" value="1"/>
</dbReference>
<dbReference type="SUPFAM" id="SSF81342">
    <property type="entry name" value="Transmembrane di-heme cytochromes"/>
    <property type="match status" value="1"/>
</dbReference>
<evidence type="ECO:0000259" key="7">
    <source>
        <dbReference type="Pfam" id="PF01292"/>
    </source>
</evidence>